<dbReference type="OrthoDB" id="652091at2759"/>
<reference evidence="4" key="1">
    <citation type="submission" date="2021-01" db="EMBL/GenBank/DDBJ databases">
        <authorList>
            <person name="Li R."/>
            <person name="Bekaert M."/>
        </authorList>
    </citation>
    <scope>NUCLEOTIDE SEQUENCE</scope>
    <source>
        <strain evidence="4">Farmed</strain>
    </source>
</reference>
<keyword evidence="4" id="KW-0560">Oxidoreductase</keyword>
<dbReference type="GO" id="GO:0004392">
    <property type="term" value="F:heme oxygenase (decyclizing) activity"/>
    <property type="evidence" value="ECO:0007669"/>
    <property type="project" value="UniProtKB-EC"/>
</dbReference>
<dbReference type="Proteomes" id="UP000597762">
    <property type="component" value="Unassembled WGS sequence"/>
</dbReference>
<sequence>MTKKFVEDIERERFVVSIRETKINNDWNFKFVEEKLAVYLQEQYTMSSEEPQTLRDALKMGVWKEHEEAENGVFTQAIMKGTVSRETYRQFLAELREIYMAIEEMAELNKDKSCFGPIYFPTEMNRLKSLEEDLEFFYGPDWHEKVKPMTESAKEYAARIRDIGKRFQL</sequence>
<keyword evidence="1" id="KW-0349">Heme</keyword>
<dbReference type="GO" id="GO:0006979">
    <property type="term" value="P:response to oxidative stress"/>
    <property type="evidence" value="ECO:0007669"/>
    <property type="project" value="TreeGrafter"/>
</dbReference>
<protein>
    <submittedName>
        <fullName evidence="4">HMOX1</fullName>
        <ecNumber evidence="4">1.14.14.18</ecNumber>
    </submittedName>
</protein>
<evidence type="ECO:0000256" key="1">
    <source>
        <dbReference type="ARBA" id="ARBA00022617"/>
    </source>
</evidence>
<name>A0A812ECA5_ACAPH</name>
<dbReference type="Gene3D" id="1.20.910.10">
    <property type="entry name" value="Heme oxygenase-like"/>
    <property type="match status" value="1"/>
</dbReference>
<dbReference type="Pfam" id="PF01126">
    <property type="entry name" value="Heme_oxygenase"/>
    <property type="match status" value="1"/>
</dbReference>
<dbReference type="CDD" id="cd19165">
    <property type="entry name" value="HemeO"/>
    <property type="match status" value="1"/>
</dbReference>
<evidence type="ECO:0000313" key="4">
    <source>
        <dbReference type="EMBL" id="CAE1320632.1"/>
    </source>
</evidence>
<dbReference type="GO" id="GO:0006788">
    <property type="term" value="P:heme oxidation"/>
    <property type="evidence" value="ECO:0007669"/>
    <property type="project" value="InterPro"/>
</dbReference>
<evidence type="ECO:0000256" key="2">
    <source>
        <dbReference type="ARBA" id="ARBA00022723"/>
    </source>
</evidence>
<dbReference type="EC" id="1.14.14.18" evidence="4"/>
<accession>A0A812ECA5</accession>
<dbReference type="GO" id="GO:0046872">
    <property type="term" value="F:metal ion binding"/>
    <property type="evidence" value="ECO:0007669"/>
    <property type="project" value="UniProtKB-KW"/>
</dbReference>
<dbReference type="PROSITE" id="PS50096">
    <property type="entry name" value="IQ"/>
    <property type="match status" value="1"/>
</dbReference>
<dbReference type="InterPro" id="IPR002051">
    <property type="entry name" value="Haem_Oase"/>
</dbReference>
<dbReference type="GO" id="GO:0042167">
    <property type="term" value="P:heme catabolic process"/>
    <property type="evidence" value="ECO:0007669"/>
    <property type="project" value="TreeGrafter"/>
</dbReference>
<organism evidence="4 5">
    <name type="scientific">Acanthosepion pharaonis</name>
    <name type="common">Pharaoh cuttlefish</name>
    <name type="synonym">Sepia pharaonis</name>
    <dbReference type="NCBI Taxonomy" id="158019"/>
    <lineage>
        <taxon>Eukaryota</taxon>
        <taxon>Metazoa</taxon>
        <taxon>Spiralia</taxon>
        <taxon>Lophotrochozoa</taxon>
        <taxon>Mollusca</taxon>
        <taxon>Cephalopoda</taxon>
        <taxon>Coleoidea</taxon>
        <taxon>Decapodiformes</taxon>
        <taxon>Sepiida</taxon>
        <taxon>Sepiina</taxon>
        <taxon>Sepiidae</taxon>
        <taxon>Acanthosepion</taxon>
    </lineage>
</organism>
<dbReference type="GO" id="GO:0020037">
    <property type="term" value="F:heme binding"/>
    <property type="evidence" value="ECO:0007669"/>
    <property type="project" value="TreeGrafter"/>
</dbReference>
<dbReference type="SUPFAM" id="SSF48613">
    <property type="entry name" value="Heme oxygenase-like"/>
    <property type="match status" value="1"/>
</dbReference>
<evidence type="ECO:0000256" key="3">
    <source>
        <dbReference type="ARBA" id="ARBA00023004"/>
    </source>
</evidence>
<dbReference type="AlphaFoldDB" id="A0A812ECA5"/>
<dbReference type="InterPro" id="IPR016084">
    <property type="entry name" value="Haem_Oase-like_multi-hlx"/>
</dbReference>
<dbReference type="PANTHER" id="PTHR10720:SF0">
    <property type="entry name" value="HEME OXYGENASE"/>
    <property type="match status" value="1"/>
</dbReference>
<dbReference type="EMBL" id="CAHIKZ030005188">
    <property type="protein sequence ID" value="CAE1320632.1"/>
    <property type="molecule type" value="Genomic_DNA"/>
</dbReference>
<dbReference type="PRINTS" id="PR00088">
    <property type="entry name" value="HAEMOXYGNASE"/>
</dbReference>
<dbReference type="InterPro" id="IPR016053">
    <property type="entry name" value="Haem_Oase-like"/>
</dbReference>
<dbReference type="PANTHER" id="PTHR10720">
    <property type="entry name" value="HEME OXYGENASE"/>
    <property type="match status" value="1"/>
</dbReference>
<keyword evidence="5" id="KW-1185">Reference proteome</keyword>
<comment type="caution">
    <text evidence="4">The sequence shown here is derived from an EMBL/GenBank/DDBJ whole genome shotgun (WGS) entry which is preliminary data.</text>
</comment>
<keyword evidence="3" id="KW-0408">Iron</keyword>
<proteinExistence type="predicted"/>
<gene>
    <name evidence="4" type="ORF">SPHA_70865</name>
</gene>
<keyword evidence="2" id="KW-0479">Metal-binding</keyword>
<evidence type="ECO:0000313" key="5">
    <source>
        <dbReference type="Proteomes" id="UP000597762"/>
    </source>
</evidence>